<comment type="caution">
    <text evidence="2">The sequence shown here is derived from an EMBL/GenBank/DDBJ whole genome shotgun (WGS) entry which is preliminary data.</text>
</comment>
<organism evidence="2 3">
    <name type="scientific">Canavalia gladiata</name>
    <name type="common">Sword bean</name>
    <name type="synonym">Dolichos gladiatus</name>
    <dbReference type="NCBI Taxonomy" id="3824"/>
    <lineage>
        <taxon>Eukaryota</taxon>
        <taxon>Viridiplantae</taxon>
        <taxon>Streptophyta</taxon>
        <taxon>Embryophyta</taxon>
        <taxon>Tracheophyta</taxon>
        <taxon>Spermatophyta</taxon>
        <taxon>Magnoliopsida</taxon>
        <taxon>eudicotyledons</taxon>
        <taxon>Gunneridae</taxon>
        <taxon>Pentapetalae</taxon>
        <taxon>rosids</taxon>
        <taxon>fabids</taxon>
        <taxon>Fabales</taxon>
        <taxon>Fabaceae</taxon>
        <taxon>Papilionoideae</taxon>
        <taxon>50 kb inversion clade</taxon>
        <taxon>NPAAA clade</taxon>
        <taxon>indigoferoid/millettioid clade</taxon>
        <taxon>Phaseoleae</taxon>
        <taxon>Canavalia</taxon>
    </lineage>
</organism>
<protein>
    <submittedName>
        <fullName evidence="2">Uncharacterized protein</fullName>
    </submittedName>
</protein>
<name>A0AAN9MDA1_CANGL</name>
<evidence type="ECO:0000256" key="1">
    <source>
        <dbReference type="SAM" id="MobiDB-lite"/>
    </source>
</evidence>
<dbReference type="AlphaFoldDB" id="A0AAN9MDA1"/>
<feature type="region of interest" description="Disordered" evidence="1">
    <location>
        <begin position="42"/>
        <end position="66"/>
    </location>
</feature>
<feature type="compositionally biased region" description="Polar residues" evidence="1">
    <location>
        <begin position="47"/>
        <end position="66"/>
    </location>
</feature>
<dbReference type="Proteomes" id="UP001367508">
    <property type="component" value="Unassembled WGS sequence"/>
</dbReference>
<accession>A0AAN9MDA1</accession>
<evidence type="ECO:0000313" key="3">
    <source>
        <dbReference type="Proteomes" id="UP001367508"/>
    </source>
</evidence>
<dbReference type="EMBL" id="JAYMYQ010000002">
    <property type="protein sequence ID" value="KAK7349837.1"/>
    <property type="molecule type" value="Genomic_DNA"/>
</dbReference>
<evidence type="ECO:0000313" key="2">
    <source>
        <dbReference type="EMBL" id="KAK7349837.1"/>
    </source>
</evidence>
<sequence length="202" mass="23200">MTTQGRKTLGPRAGESLACSLTIQVDNVINYLSSNGIRAIAGHSQRPEQGTNWNVKPPQRASSSIPKQVRLWENSDGTTTLSFLDYEERRETRGQSEQEDDDREIMGGVEEGSYLRKRIPVKEEVALMILVDTEEVELYEDPFYEQNRSTEKEFLDYCEYLEYLQTGGQEIEEEYYTPDKQEEEQSEVVAVSINTRAKRDAK</sequence>
<keyword evidence="3" id="KW-1185">Reference proteome</keyword>
<proteinExistence type="predicted"/>
<reference evidence="2 3" key="1">
    <citation type="submission" date="2024-01" db="EMBL/GenBank/DDBJ databases">
        <title>The genomes of 5 underutilized Papilionoideae crops provide insights into root nodulation and disease resistanc.</title>
        <authorList>
            <person name="Jiang F."/>
        </authorList>
    </citation>
    <scope>NUCLEOTIDE SEQUENCE [LARGE SCALE GENOMIC DNA]</scope>
    <source>
        <strain evidence="2">LVBAO_FW01</strain>
        <tissue evidence="2">Leaves</tissue>
    </source>
</reference>
<gene>
    <name evidence="2" type="ORF">VNO77_07583</name>
</gene>